<dbReference type="PANTHER" id="PTHR22916:SF3">
    <property type="entry name" value="UDP-GLCNAC:BETAGAL BETA-1,3-N-ACETYLGLUCOSAMINYLTRANSFERASE-LIKE PROTEIN 1"/>
    <property type="match status" value="1"/>
</dbReference>
<gene>
    <name evidence="2" type="ORF">ENI00_10165</name>
</gene>
<dbReference type="GO" id="GO:0016758">
    <property type="term" value="F:hexosyltransferase activity"/>
    <property type="evidence" value="ECO:0007669"/>
    <property type="project" value="UniProtKB-ARBA"/>
</dbReference>
<dbReference type="Pfam" id="PF00535">
    <property type="entry name" value="Glycos_transf_2"/>
    <property type="match status" value="1"/>
</dbReference>
<name>A0A831R3V5_9GAMM</name>
<proteinExistence type="predicted"/>
<feature type="domain" description="Glycosyltransferase 2-like" evidence="1">
    <location>
        <begin position="18"/>
        <end position="160"/>
    </location>
</feature>
<sequence length="324" mass="37597">MQWTSCLNLRGINMVLFSVVIPSYNRSDMTVDAVNSVLAQTLQDFEIIVVDDGSTDNTSTVLSEFGDLITYHKQVNSGVAFARNQGVALSTGRYICYLDSDDIWHTEKLAMYKDALDTSPEIAFLFSDFHKHDITLPEPYTLSNSDMFPYIYNLARNQEGKLFTIEGEDLLRLLFNGYPLYPSTFAIRRDVHDHFRWDPGILKSEDFNFVLKVSRKYDFAYLSQSLTTVRVHDSNKSADFLTKNHVNLFSMKLYRDLYVKKDVRSLCNFYISQKQFGMGKSYLQHGLLKLGVSHIFQSLLYRENWKRLIKRVFAKPSEEQQRVE</sequence>
<protein>
    <submittedName>
        <fullName evidence="2">Glycosyltransferase family 2 protein</fullName>
    </submittedName>
</protein>
<comment type="caution">
    <text evidence="2">The sequence shown here is derived from an EMBL/GenBank/DDBJ whole genome shotgun (WGS) entry which is preliminary data.</text>
</comment>
<dbReference type="AlphaFoldDB" id="A0A831R3V5"/>
<dbReference type="Gene3D" id="3.90.550.10">
    <property type="entry name" value="Spore Coat Polysaccharide Biosynthesis Protein SpsA, Chain A"/>
    <property type="match status" value="1"/>
</dbReference>
<dbReference type="Proteomes" id="UP000885748">
    <property type="component" value="Unassembled WGS sequence"/>
</dbReference>
<dbReference type="EMBL" id="DRGY01000077">
    <property type="protein sequence ID" value="HEA52670.1"/>
    <property type="molecule type" value="Genomic_DNA"/>
</dbReference>
<evidence type="ECO:0000313" key="2">
    <source>
        <dbReference type="EMBL" id="HEA52670.1"/>
    </source>
</evidence>
<dbReference type="InterPro" id="IPR001173">
    <property type="entry name" value="Glyco_trans_2-like"/>
</dbReference>
<dbReference type="InterPro" id="IPR029044">
    <property type="entry name" value="Nucleotide-diphossugar_trans"/>
</dbReference>
<evidence type="ECO:0000259" key="1">
    <source>
        <dbReference type="Pfam" id="PF00535"/>
    </source>
</evidence>
<dbReference type="CDD" id="cd00761">
    <property type="entry name" value="Glyco_tranf_GTA_type"/>
    <property type="match status" value="1"/>
</dbReference>
<organism evidence="2">
    <name type="scientific">Marinobacter antarcticus</name>
    <dbReference type="NCBI Taxonomy" id="564117"/>
    <lineage>
        <taxon>Bacteria</taxon>
        <taxon>Pseudomonadati</taxon>
        <taxon>Pseudomonadota</taxon>
        <taxon>Gammaproteobacteria</taxon>
        <taxon>Pseudomonadales</taxon>
        <taxon>Marinobacteraceae</taxon>
        <taxon>Marinobacter</taxon>
    </lineage>
</organism>
<reference evidence="2" key="1">
    <citation type="journal article" date="2020" name="mSystems">
        <title>Genome- and Community-Level Interaction Insights into Carbon Utilization and Element Cycling Functions of Hydrothermarchaeota in Hydrothermal Sediment.</title>
        <authorList>
            <person name="Zhou Z."/>
            <person name="Liu Y."/>
            <person name="Xu W."/>
            <person name="Pan J."/>
            <person name="Luo Z.H."/>
            <person name="Li M."/>
        </authorList>
    </citation>
    <scope>NUCLEOTIDE SEQUENCE [LARGE SCALE GENOMIC DNA]</scope>
    <source>
        <strain evidence="2">HyVt-357</strain>
    </source>
</reference>
<dbReference type="PANTHER" id="PTHR22916">
    <property type="entry name" value="GLYCOSYLTRANSFERASE"/>
    <property type="match status" value="1"/>
</dbReference>
<accession>A0A831R3V5</accession>
<dbReference type="SUPFAM" id="SSF53448">
    <property type="entry name" value="Nucleotide-diphospho-sugar transferases"/>
    <property type="match status" value="1"/>
</dbReference>